<evidence type="ECO:0000313" key="2">
    <source>
        <dbReference type="EnsemblPlants" id="AET00631"/>
    </source>
</evidence>
<gene>
    <name evidence="1" type="ordered locus">MTR_5g094190</name>
</gene>
<reference evidence="1 3" key="1">
    <citation type="journal article" date="2011" name="Nature">
        <title>The Medicago genome provides insight into the evolution of rhizobial symbioses.</title>
        <authorList>
            <person name="Young N.D."/>
            <person name="Debelle F."/>
            <person name="Oldroyd G.E."/>
            <person name="Geurts R."/>
            <person name="Cannon S.B."/>
            <person name="Udvardi M.K."/>
            <person name="Benedito V.A."/>
            <person name="Mayer K.F."/>
            <person name="Gouzy J."/>
            <person name="Schoof H."/>
            <person name="Van de Peer Y."/>
            <person name="Proost S."/>
            <person name="Cook D.R."/>
            <person name="Meyers B.C."/>
            <person name="Spannagl M."/>
            <person name="Cheung F."/>
            <person name="De Mita S."/>
            <person name="Krishnakumar V."/>
            <person name="Gundlach H."/>
            <person name="Zhou S."/>
            <person name="Mudge J."/>
            <person name="Bharti A.K."/>
            <person name="Murray J.D."/>
            <person name="Naoumkina M.A."/>
            <person name="Rosen B."/>
            <person name="Silverstein K.A."/>
            <person name="Tang H."/>
            <person name="Rombauts S."/>
            <person name="Zhao P.X."/>
            <person name="Zhou P."/>
            <person name="Barbe V."/>
            <person name="Bardou P."/>
            <person name="Bechner M."/>
            <person name="Bellec A."/>
            <person name="Berger A."/>
            <person name="Berges H."/>
            <person name="Bidwell S."/>
            <person name="Bisseling T."/>
            <person name="Choisne N."/>
            <person name="Couloux A."/>
            <person name="Denny R."/>
            <person name="Deshpande S."/>
            <person name="Dai X."/>
            <person name="Doyle J.J."/>
            <person name="Dudez A.M."/>
            <person name="Farmer A.D."/>
            <person name="Fouteau S."/>
            <person name="Franken C."/>
            <person name="Gibelin C."/>
            <person name="Gish J."/>
            <person name="Goldstein S."/>
            <person name="Gonzalez A.J."/>
            <person name="Green P.J."/>
            <person name="Hallab A."/>
            <person name="Hartog M."/>
            <person name="Hua A."/>
            <person name="Humphray S.J."/>
            <person name="Jeong D.H."/>
            <person name="Jing Y."/>
            <person name="Jocker A."/>
            <person name="Kenton S.M."/>
            <person name="Kim D.J."/>
            <person name="Klee K."/>
            <person name="Lai H."/>
            <person name="Lang C."/>
            <person name="Lin S."/>
            <person name="Macmil S.L."/>
            <person name="Magdelenat G."/>
            <person name="Matthews L."/>
            <person name="McCorrison J."/>
            <person name="Monaghan E.L."/>
            <person name="Mun J.H."/>
            <person name="Najar F.Z."/>
            <person name="Nicholson C."/>
            <person name="Noirot C."/>
            <person name="O'Bleness M."/>
            <person name="Paule C.R."/>
            <person name="Poulain J."/>
            <person name="Prion F."/>
            <person name="Qin B."/>
            <person name="Qu C."/>
            <person name="Retzel E.F."/>
            <person name="Riddle C."/>
            <person name="Sallet E."/>
            <person name="Samain S."/>
            <person name="Samson N."/>
            <person name="Sanders I."/>
            <person name="Saurat O."/>
            <person name="Scarpelli C."/>
            <person name="Schiex T."/>
            <person name="Segurens B."/>
            <person name="Severin A.J."/>
            <person name="Sherrier D.J."/>
            <person name="Shi R."/>
            <person name="Sims S."/>
            <person name="Singer S.R."/>
            <person name="Sinharoy S."/>
            <person name="Sterck L."/>
            <person name="Viollet A."/>
            <person name="Wang B.B."/>
            <person name="Wang K."/>
            <person name="Wang M."/>
            <person name="Wang X."/>
            <person name="Warfsmann J."/>
            <person name="Weissenbach J."/>
            <person name="White D.D."/>
            <person name="White J.D."/>
            <person name="Wiley G.B."/>
            <person name="Wincker P."/>
            <person name="Xing Y."/>
            <person name="Yang L."/>
            <person name="Yao Z."/>
            <person name="Ying F."/>
            <person name="Zhai J."/>
            <person name="Zhou L."/>
            <person name="Zuber A."/>
            <person name="Denarie J."/>
            <person name="Dixon R.A."/>
            <person name="May G.D."/>
            <person name="Schwartz D.C."/>
            <person name="Rogers J."/>
            <person name="Quetier F."/>
            <person name="Town C.D."/>
            <person name="Roe B.A."/>
        </authorList>
    </citation>
    <scope>NUCLEOTIDE SEQUENCE [LARGE SCALE GENOMIC DNA]</scope>
    <source>
        <strain evidence="1">A17</strain>
        <strain evidence="2 3">cv. Jemalong A17</strain>
    </source>
</reference>
<sequence length="88" mass="9591">MDQKAKVAVKCWLMLIKGFMGNLSNLLEGVATDAGDGHSLDDKEELETCVVIDSSAQDECVNGDNRRLEAKTNESELTFKVSICIGLQ</sequence>
<dbReference type="PaxDb" id="3880-AET00631"/>
<evidence type="ECO:0000313" key="1">
    <source>
        <dbReference type="EMBL" id="AET00631.1"/>
    </source>
</evidence>
<evidence type="ECO:0000313" key="3">
    <source>
        <dbReference type="Proteomes" id="UP000002051"/>
    </source>
</evidence>
<accession>G7K4B5</accession>
<reference evidence="1 3" key="2">
    <citation type="journal article" date="2014" name="BMC Genomics">
        <title>An improved genome release (version Mt4.0) for the model legume Medicago truncatula.</title>
        <authorList>
            <person name="Tang H."/>
            <person name="Krishnakumar V."/>
            <person name="Bidwell S."/>
            <person name="Rosen B."/>
            <person name="Chan A."/>
            <person name="Zhou S."/>
            <person name="Gentzbittel L."/>
            <person name="Childs K.L."/>
            <person name="Yandell M."/>
            <person name="Gundlach H."/>
            <person name="Mayer K.F."/>
            <person name="Schwartz D.C."/>
            <person name="Town C.D."/>
        </authorList>
    </citation>
    <scope>GENOME REANNOTATION</scope>
    <source>
        <strain evidence="2 3">cv. Jemalong A17</strain>
    </source>
</reference>
<dbReference type="Proteomes" id="UP000002051">
    <property type="component" value="Chromosome 5"/>
</dbReference>
<dbReference type="HOGENOM" id="CLU_2472482_0_0_1"/>
<proteinExistence type="predicted"/>
<dbReference type="EnsemblPlants" id="AET00631">
    <property type="protein sequence ID" value="AET00631"/>
    <property type="gene ID" value="MTR_5g094190"/>
</dbReference>
<protein>
    <submittedName>
        <fullName evidence="1 2">Uncharacterized protein</fullName>
    </submittedName>
</protein>
<organism evidence="1 3">
    <name type="scientific">Medicago truncatula</name>
    <name type="common">Barrel medic</name>
    <name type="synonym">Medicago tribuloides</name>
    <dbReference type="NCBI Taxonomy" id="3880"/>
    <lineage>
        <taxon>Eukaryota</taxon>
        <taxon>Viridiplantae</taxon>
        <taxon>Streptophyta</taxon>
        <taxon>Embryophyta</taxon>
        <taxon>Tracheophyta</taxon>
        <taxon>Spermatophyta</taxon>
        <taxon>Magnoliopsida</taxon>
        <taxon>eudicotyledons</taxon>
        <taxon>Gunneridae</taxon>
        <taxon>Pentapetalae</taxon>
        <taxon>rosids</taxon>
        <taxon>fabids</taxon>
        <taxon>Fabales</taxon>
        <taxon>Fabaceae</taxon>
        <taxon>Papilionoideae</taxon>
        <taxon>50 kb inversion clade</taxon>
        <taxon>NPAAA clade</taxon>
        <taxon>Hologalegina</taxon>
        <taxon>IRL clade</taxon>
        <taxon>Trifolieae</taxon>
        <taxon>Medicago</taxon>
    </lineage>
</organism>
<dbReference type="EMBL" id="CM001221">
    <property type="protein sequence ID" value="AET00631.1"/>
    <property type="molecule type" value="Genomic_DNA"/>
</dbReference>
<keyword evidence="3" id="KW-1185">Reference proteome</keyword>
<reference evidence="2" key="3">
    <citation type="submission" date="2015-04" db="UniProtKB">
        <authorList>
            <consortium name="EnsemblPlants"/>
        </authorList>
    </citation>
    <scope>IDENTIFICATION</scope>
    <source>
        <strain evidence="2">cv. Jemalong A17</strain>
    </source>
</reference>
<dbReference type="AlphaFoldDB" id="G7K4B5"/>
<name>G7K4B5_MEDTR</name>